<dbReference type="Proteomes" id="UP000658720">
    <property type="component" value="Unassembled WGS sequence"/>
</dbReference>
<sequence>MATVSQQISEWQEKHSLQWRLAARARLFCSDHYHVSPDRVRFLEFMPVSQAKGREFDSCIAFCPFDLPQNGGRMEAYTKWYTQLTRARSRLLIVTTKAQLAELGEEIFQNLIISKDGETFNAVEQLNYQNQEQVIEALRWITELTSSLDTSETGKQGLKSIILEGASQADPILYYDLYNILKNYATSSQDTMAIEADIVKLFFGNLESHAPLKAYFEQPEVREVPRLQTLIYRCLGQSWQAAEVAQSLRQSDPSIYEEVMAGIQEDLRHRCLPLEADRLASFYGLVTTNRCNNFPWLKTSDNLLSILKTRTEQRLKVG</sequence>
<proteinExistence type="predicted"/>
<reference evidence="1 2" key="1">
    <citation type="submission" date="2020-10" db="EMBL/GenBank/DDBJ databases">
        <authorList>
            <person name="Castelo-Branco R."/>
            <person name="Eusebio N."/>
            <person name="Adriana R."/>
            <person name="Vieira A."/>
            <person name="Brugerolle De Fraissinette N."/>
            <person name="Rezende De Castro R."/>
            <person name="Schneider M.P."/>
            <person name="Vasconcelos V."/>
            <person name="Leao P.N."/>
        </authorList>
    </citation>
    <scope>NUCLEOTIDE SEQUENCE [LARGE SCALE GENOMIC DNA]</scope>
    <source>
        <strain evidence="1 2">LEGE 00031</strain>
    </source>
</reference>
<organism evidence="1 2">
    <name type="scientific">Synechocystis salina LEGE 00031</name>
    <dbReference type="NCBI Taxonomy" id="1828736"/>
    <lineage>
        <taxon>Bacteria</taxon>
        <taxon>Bacillati</taxon>
        <taxon>Cyanobacteriota</taxon>
        <taxon>Cyanophyceae</taxon>
        <taxon>Synechococcales</taxon>
        <taxon>Merismopediaceae</taxon>
        <taxon>Synechocystis</taxon>
    </lineage>
</organism>
<accession>A0ABR9VT04</accession>
<name>A0ABR9VT04_9SYNC</name>
<dbReference type="EMBL" id="JADEVV010000031">
    <property type="protein sequence ID" value="MBE9254476.1"/>
    <property type="molecule type" value="Genomic_DNA"/>
</dbReference>
<comment type="caution">
    <text evidence="1">The sequence shown here is derived from an EMBL/GenBank/DDBJ whole genome shotgun (WGS) entry which is preliminary data.</text>
</comment>
<evidence type="ECO:0000313" key="1">
    <source>
        <dbReference type="EMBL" id="MBE9254476.1"/>
    </source>
</evidence>
<keyword evidence="2" id="KW-1185">Reference proteome</keyword>
<evidence type="ECO:0000313" key="2">
    <source>
        <dbReference type="Proteomes" id="UP000658720"/>
    </source>
</evidence>
<protein>
    <submittedName>
        <fullName evidence="1">Uncharacterized protein</fullName>
    </submittedName>
</protein>
<gene>
    <name evidence="1" type="ORF">IQ217_11610</name>
</gene>